<comment type="caution">
    <text evidence="2">The sequence shown here is derived from an EMBL/GenBank/DDBJ whole genome shotgun (WGS) entry which is preliminary data.</text>
</comment>
<organism evidence="2 3">
    <name type="scientific">Lactobacillus equicursoris</name>
    <dbReference type="NCBI Taxonomy" id="420645"/>
    <lineage>
        <taxon>Bacteria</taxon>
        <taxon>Bacillati</taxon>
        <taxon>Bacillota</taxon>
        <taxon>Bacilli</taxon>
        <taxon>Lactobacillales</taxon>
        <taxon>Lactobacillaceae</taxon>
        <taxon>Lactobacillus</taxon>
    </lineage>
</organism>
<dbReference type="EMBL" id="VUMW01000034">
    <property type="protein sequence ID" value="MST80532.1"/>
    <property type="molecule type" value="Genomic_DNA"/>
</dbReference>
<feature type="signal peptide" evidence="1">
    <location>
        <begin position="1"/>
        <end position="26"/>
    </location>
</feature>
<dbReference type="PROSITE" id="PS51257">
    <property type="entry name" value="PROKAR_LIPOPROTEIN"/>
    <property type="match status" value="1"/>
</dbReference>
<evidence type="ECO:0000256" key="1">
    <source>
        <dbReference type="SAM" id="SignalP"/>
    </source>
</evidence>
<feature type="chain" id="PRO_5032816284" description="SLH domain-containing protein" evidence="1">
    <location>
        <begin position="27"/>
        <end position="68"/>
    </location>
</feature>
<evidence type="ECO:0000313" key="3">
    <source>
        <dbReference type="Proteomes" id="UP000452141"/>
    </source>
</evidence>
<dbReference type="AlphaFoldDB" id="A0A844FQV7"/>
<protein>
    <recommendedName>
        <fullName evidence="4">SLH domain-containing protein</fullName>
    </recommendedName>
</protein>
<keyword evidence="1" id="KW-0732">Signal</keyword>
<dbReference type="RefSeq" id="WP_154487427.1">
    <property type="nucleotide sequence ID" value="NZ_VUMW01000034.1"/>
</dbReference>
<evidence type="ECO:0000313" key="2">
    <source>
        <dbReference type="EMBL" id="MST80532.1"/>
    </source>
</evidence>
<proteinExistence type="predicted"/>
<sequence>MKINKLAVSVCIAVSCLTCSVTSVKADTTQNEFEQAYEVGRSKGILTDQNMTKDEFFPYVRTLFFLHM</sequence>
<name>A0A844FQV7_9LACO</name>
<gene>
    <name evidence="2" type="ORF">FYJ61_08800</name>
</gene>
<reference evidence="2 3" key="1">
    <citation type="submission" date="2019-08" db="EMBL/GenBank/DDBJ databases">
        <title>In-depth cultivation of the pig gut microbiome towards novel bacterial diversity and tailored functional studies.</title>
        <authorList>
            <person name="Wylensek D."/>
            <person name="Hitch T.C.A."/>
            <person name="Clavel T."/>
        </authorList>
    </citation>
    <scope>NUCLEOTIDE SEQUENCE [LARGE SCALE GENOMIC DNA]</scope>
    <source>
        <strain evidence="2 3">WCA-470BD-2E</strain>
    </source>
</reference>
<evidence type="ECO:0008006" key="4">
    <source>
        <dbReference type="Google" id="ProtNLM"/>
    </source>
</evidence>
<accession>A0A844FQV7</accession>
<dbReference type="Proteomes" id="UP000452141">
    <property type="component" value="Unassembled WGS sequence"/>
</dbReference>